<feature type="transmembrane region" description="Helical" evidence="1">
    <location>
        <begin position="6"/>
        <end position="28"/>
    </location>
</feature>
<name>A0A0X8VCP2_ANAPI</name>
<keyword evidence="1" id="KW-0812">Transmembrane</keyword>
<evidence type="ECO:0000313" key="4">
    <source>
        <dbReference type="Proteomes" id="UP000068026"/>
    </source>
</evidence>
<accession>A0A0X8VCP2</accession>
<reference evidence="2 4" key="1">
    <citation type="journal article" date="2016" name="Genome Announc.">
        <title>Complete Genome Sequence of the Amino Acid-Fermenting Clostridium propionicum X2 (DSM 1682).</title>
        <authorList>
            <person name="Poehlein A."/>
            <person name="Schlien K."/>
            <person name="Chowdhury N.P."/>
            <person name="Gottschalk G."/>
            <person name="Buckel W."/>
            <person name="Daniel R."/>
        </authorList>
    </citation>
    <scope>NUCLEOTIDE SEQUENCE [LARGE SCALE GENOMIC DNA]</scope>
    <source>
        <strain evidence="2 4">X2</strain>
    </source>
</reference>
<reference evidence="5" key="3">
    <citation type="submission" date="2016-11" db="EMBL/GenBank/DDBJ databases">
        <authorList>
            <person name="Jaros S."/>
            <person name="Januszkiewicz K."/>
            <person name="Wedrychowicz H."/>
        </authorList>
    </citation>
    <scope>NUCLEOTIDE SEQUENCE [LARGE SCALE GENOMIC DNA]</scope>
    <source>
        <strain evidence="5">DSM 1682</strain>
    </source>
</reference>
<dbReference type="Proteomes" id="UP000068026">
    <property type="component" value="Chromosome"/>
</dbReference>
<keyword evidence="1" id="KW-0472">Membrane</keyword>
<organism evidence="3 5">
    <name type="scientific">Anaerotignum propionicum DSM 1682</name>
    <dbReference type="NCBI Taxonomy" id="991789"/>
    <lineage>
        <taxon>Bacteria</taxon>
        <taxon>Bacillati</taxon>
        <taxon>Bacillota</taxon>
        <taxon>Clostridia</taxon>
        <taxon>Lachnospirales</taxon>
        <taxon>Anaerotignaceae</taxon>
        <taxon>Anaerotignum</taxon>
    </lineage>
</organism>
<evidence type="ECO:0000313" key="3">
    <source>
        <dbReference type="EMBL" id="SHE44718.1"/>
    </source>
</evidence>
<dbReference type="EMBL" id="CP014223">
    <property type="protein sequence ID" value="AMJ40337.1"/>
    <property type="molecule type" value="Genomic_DNA"/>
</dbReference>
<gene>
    <name evidence="2" type="ORF">CPRO_07350</name>
    <name evidence="3" type="ORF">SAMN02745151_00744</name>
</gene>
<reference evidence="4" key="2">
    <citation type="submission" date="2016-01" db="EMBL/GenBank/DDBJ databases">
        <authorList>
            <person name="Poehlein A."/>
            <person name="Schlien K."/>
            <person name="Gottschalk G."/>
            <person name="Buckel W."/>
            <person name="Daniel R."/>
        </authorList>
    </citation>
    <scope>NUCLEOTIDE SEQUENCE [LARGE SCALE GENOMIC DNA]</scope>
    <source>
        <strain evidence="4">X2</strain>
    </source>
</reference>
<dbReference type="Proteomes" id="UP000184204">
    <property type="component" value="Unassembled WGS sequence"/>
</dbReference>
<evidence type="ECO:0000256" key="1">
    <source>
        <dbReference type="SAM" id="Phobius"/>
    </source>
</evidence>
<dbReference type="AlphaFoldDB" id="A0A0X8VCP2"/>
<dbReference type="EMBL" id="FQUA01000002">
    <property type="protein sequence ID" value="SHE44718.1"/>
    <property type="molecule type" value="Genomic_DNA"/>
</dbReference>
<sequence length="45" mass="5020">MHNFSQSVNYIIISLINLVLVILGEVICAGKKWLTADKVHLIKIA</sequence>
<keyword evidence="4" id="KW-1185">Reference proteome</keyword>
<reference evidence="3" key="4">
    <citation type="submission" date="2016-11" db="EMBL/GenBank/DDBJ databases">
        <authorList>
            <person name="Varghese N."/>
            <person name="Submissions S."/>
        </authorList>
    </citation>
    <scope>NUCLEOTIDE SEQUENCE</scope>
    <source>
        <strain evidence="3">DSM 1682</strain>
    </source>
</reference>
<keyword evidence="1" id="KW-1133">Transmembrane helix</keyword>
<protein>
    <submittedName>
        <fullName evidence="3">Uncharacterized protein</fullName>
    </submittedName>
</protein>
<evidence type="ECO:0000313" key="5">
    <source>
        <dbReference type="Proteomes" id="UP000184204"/>
    </source>
</evidence>
<evidence type="ECO:0000313" key="2">
    <source>
        <dbReference type="EMBL" id="AMJ40337.1"/>
    </source>
</evidence>
<dbReference type="KEGG" id="cpro:CPRO_07350"/>
<proteinExistence type="predicted"/>